<dbReference type="PROSITE" id="PS50109">
    <property type="entry name" value="HIS_KIN"/>
    <property type="match status" value="1"/>
</dbReference>
<feature type="modified residue" description="4-aspartylphosphate" evidence="7">
    <location>
        <position position="972"/>
    </location>
</feature>
<dbReference type="GO" id="GO:0009927">
    <property type="term" value="F:histidine phosphotransfer kinase activity"/>
    <property type="evidence" value="ECO:0007669"/>
    <property type="project" value="TreeGrafter"/>
</dbReference>
<dbReference type="PANTHER" id="PTHR43047">
    <property type="entry name" value="TWO-COMPONENT HISTIDINE PROTEIN KINASE"/>
    <property type="match status" value="1"/>
</dbReference>
<dbReference type="Proteomes" id="UP001279553">
    <property type="component" value="Unassembled WGS sequence"/>
</dbReference>
<keyword evidence="3 7" id="KW-0597">Phosphoprotein</keyword>
<dbReference type="CDD" id="cd17546">
    <property type="entry name" value="REC_hyHK_CKI1_RcsC-like"/>
    <property type="match status" value="1"/>
</dbReference>
<dbReference type="InterPro" id="IPR005467">
    <property type="entry name" value="His_kinase_dom"/>
</dbReference>
<reference evidence="11 12" key="1">
    <citation type="submission" date="2023-11" db="EMBL/GenBank/DDBJ databases">
        <title>MicrobeMod: A computational toolkit for identifying prokaryotic methylation and restriction-modification with nanopore sequencing.</title>
        <authorList>
            <person name="Crits-Christoph A."/>
            <person name="Kang S.C."/>
            <person name="Lee H."/>
            <person name="Ostrov N."/>
        </authorList>
    </citation>
    <scope>NUCLEOTIDE SEQUENCE [LARGE SCALE GENOMIC DNA]</scope>
    <source>
        <strain evidence="11 12">DSMZ 700</strain>
    </source>
</reference>
<evidence type="ECO:0000256" key="6">
    <source>
        <dbReference type="ARBA" id="ARBA00023012"/>
    </source>
</evidence>
<evidence type="ECO:0000256" key="8">
    <source>
        <dbReference type="SAM" id="Phobius"/>
    </source>
</evidence>
<evidence type="ECO:0000313" key="11">
    <source>
        <dbReference type="EMBL" id="MDX5929969.1"/>
    </source>
</evidence>
<dbReference type="FunFam" id="3.30.565.10:FF:000010">
    <property type="entry name" value="Sensor histidine kinase RcsC"/>
    <property type="match status" value="1"/>
</dbReference>
<feature type="domain" description="Response regulatory" evidence="10">
    <location>
        <begin position="923"/>
        <end position="1038"/>
    </location>
</feature>
<dbReference type="CDD" id="cd16922">
    <property type="entry name" value="HATPase_EvgS-ArcB-TorS-like"/>
    <property type="match status" value="1"/>
</dbReference>
<evidence type="ECO:0000256" key="2">
    <source>
        <dbReference type="ARBA" id="ARBA00012438"/>
    </source>
</evidence>
<dbReference type="InterPro" id="IPR036097">
    <property type="entry name" value="HisK_dim/P_sf"/>
</dbReference>
<proteinExistence type="predicted"/>
<dbReference type="InterPro" id="IPR004358">
    <property type="entry name" value="Sig_transdc_His_kin-like_C"/>
</dbReference>
<dbReference type="SMART" id="SM00387">
    <property type="entry name" value="HATPase_c"/>
    <property type="match status" value="1"/>
</dbReference>
<dbReference type="GO" id="GO:0000155">
    <property type="term" value="F:phosphorelay sensor kinase activity"/>
    <property type="evidence" value="ECO:0007669"/>
    <property type="project" value="InterPro"/>
</dbReference>
<dbReference type="EMBL" id="JAWXYB010000018">
    <property type="protein sequence ID" value="MDX5929969.1"/>
    <property type="molecule type" value="Genomic_DNA"/>
</dbReference>
<keyword evidence="11" id="KW-0067">ATP-binding</keyword>
<keyword evidence="4" id="KW-0808">Transferase</keyword>
<sequence length="1130" mass="120184">MGKGRLVALRQRITAPRRSYNQWVANETMEDYALRFTAVGARRFSAGRVADTAFGATAFLALEAIGGAITLRYGFANAMPAILAAGLIIALTAGPIALVAARAGVDIDLLTRGAGFGYLGSTVTSLIYASFTFIFFAIEASILSGMLGYCLGVPAWLGYIVSACMVLPMVAFGITFISRFQWRTRGLWLALNFLPLVALLALAARGRVDLAPWVHYGARFDWLDFGAAVSVIVSLIVQIGEQVDYLRFLPPPGVGERAAWWRAVIIAGPGWVVPGIAKLMAGSLLAVLAVQAGAALGEAGQPVAMYRAAWGLVLPQGLAFLAIPLTVALVLVAQLKINVTNAYAGSIAWSNFFSRLTHRHPGRIVWVFFNVAIALLLMELGIYRAIEHILAFYAVLACSWVGAIFGDIAIAKPLGLAPRRIEFKRAHLFDLNPVGLGAMGLAVASGCAAMAGWLGPVAHAFSPILALVIAIGAAPAIAAATGGRFYLARKPRASWQGKGSLICSVCANAFEAADMAHCPVYAAPICSLCCTLEARCHDACKPQGRYGAQLSALVAPVLPDWVRRRLSPPVLRFAFVFAVAVLLLGGLLAALYQLASPADAGAAALLAHALWRAFFLLAIVAGVVAWLGVLGRESRAAAEAETAQQTGLLLAEIAAHRRTDAQLARARAAAESANLAKSRFVVGISHELRSPLNAILGYAQLLEIDPAIPEKRRHAVRVIRRSGEHLSGLIEGLMDIAKIEAGRIEIERREVRLHEFLSQIADMFSHQAAARGIGFVFDCPPTLPETVMTDPTRLRQILINLLSNAIKFTSVGEVRLAVRVPGQVAEFTVSDTGPGIAADQLARIFEPFERIAPRAGAAPPGIGLGLTITKLLAQILGGDVTVRSVPGQGSSFSVRLMLSHRSRGVAIAPPRRAVSGYRGVRRRILVTDDNATHRALLEDALTPLGFEVLAAPDAETCVQLAGSARPDLFLLDLTMPDCDGITLAGRLREAGHAATPMVLISADASEVARLRPDPAPFDAVMVKPVDLRDLIDEIGRLLGLAWSDEVVPGVVPGAVPERVAVPLERLAPYAGELRRLAEIGFVRPLRERLDEIAAADPGLAPGLADLRGLLDAFRLPELIAALADLDRDAA</sequence>
<dbReference type="Gene3D" id="3.40.50.2300">
    <property type="match status" value="1"/>
</dbReference>
<feature type="transmembrane region" description="Helical" evidence="8">
    <location>
        <begin position="260"/>
        <end position="288"/>
    </location>
</feature>
<dbReference type="Gene3D" id="3.30.565.10">
    <property type="entry name" value="Histidine kinase-like ATPase, C-terminal domain"/>
    <property type="match status" value="1"/>
</dbReference>
<dbReference type="PANTHER" id="PTHR43047:SF72">
    <property type="entry name" value="OSMOSENSING HISTIDINE PROTEIN KINASE SLN1"/>
    <property type="match status" value="1"/>
</dbReference>
<evidence type="ECO:0000256" key="1">
    <source>
        <dbReference type="ARBA" id="ARBA00000085"/>
    </source>
</evidence>
<comment type="catalytic activity">
    <reaction evidence="1">
        <text>ATP + protein L-histidine = ADP + protein N-phospho-L-histidine.</text>
        <dbReference type="EC" id="2.7.13.3"/>
    </reaction>
</comment>
<dbReference type="GO" id="GO:0005524">
    <property type="term" value="F:ATP binding"/>
    <property type="evidence" value="ECO:0007669"/>
    <property type="project" value="UniProtKB-KW"/>
</dbReference>
<keyword evidence="5" id="KW-0418">Kinase</keyword>
<dbReference type="EC" id="2.7.13.3" evidence="2"/>
<dbReference type="Gene3D" id="1.10.4160.10">
    <property type="entry name" value="Hydantoin permease"/>
    <property type="match status" value="1"/>
</dbReference>
<keyword evidence="12" id="KW-1185">Reference proteome</keyword>
<dbReference type="Pfam" id="PF00512">
    <property type="entry name" value="HisKA"/>
    <property type="match status" value="1"/>
</dbReference>
<dbReference type="InterPro" id="IPR003594">
    <property type="entry name" value="HATPase_dom"/>
</dbReference>
<dbReference type="Pfam" id="PF02518">
    <property type="entry name" value="HATPase_c"/>
    <property type="match status" value="1"/>
</dbReference>
<dbReference type="SUPFAM" id="SSF52172">
    <property type="entry name" value="CheY-like"/>
    <property type="match status" value="1"/>
</dbReference>
<evidence type="ECO:0000256" key="5">
    <source>
        <dbReference type="ARBA" id="ARBA00022777"/>
    </source>
</evidence>
<evidence type="ECO:0000313" key="12">
    <source>
        <dbReference type="Proteomes" id="UP001279553"/>
    </source>
</evidence>
<feature type="transmembrane region" description="Helical" evidence="8">
    <location>
        <begin position="573"/>
        <end position="594"/>
    </location>
</feature>
<feature type="transmembrane region" description="Helical" evidence="8">
    <location>
        <begin position="389"/>
        <end position="410"/>
    </location>
</feature>
<dbReference type="InterPro" id="IPR011006">
    <property type="entry name" value="CheY-like_superfamily"/>
</dbReference>
<evidence type="ECO:0000259" key="10">
    <source>
        <dbReference type="PROSITE" id="PS50110"/>
    </source>
</evidence>
<dbReference type="Pfam" id="PF00072">
    <property type="entry name" value="Response_reg"/>
    <property type="match status" value="1"/>
</dbReference>
<dbReference type="GO" id="GO:0005886">
    <property type="term" value="C:plasma membrane"/>
    <property type="evidence" value="ECO:0007669"/>
    <property type="project" value="TreeGrafter"/>
</dbReference>
<evidence type="ECO:0000259" key="9">
    <source>
        <dbReference type="PROSITE" id="PS50109"/>
    </source>
</evidence>
<dbReference type="SUPFAM" id="SSF55874">
    <property type="entry name" value="ATPase domain of HSP90 chaperone/DNA topoisomerase II/histidine kinase"/>
    <property type="match status" value="1"/>
</dbReference>
<dbReference type="PRINTS" id="PR00344">
    <property type="entry name" value="BCTRLSENSOR"/>
</dbReference>
<keyword evidence="8" id="KW-0472">Membrane</keyword>
<organism evidence="11 12">
    <name type="scientific">Acidiphilium acidophilum</name>
    <name type="common">Thiobacillus acidophilus</name>
    <dbReference type="NCBI Taxonomy" id="76588"/>
    <lineage>
        <taxon>Bacteria</taxon>
        <taxon>Pseudomonadati</taxon>
        <taxon>Pseudomonadota</taxon>
        <taxon>Alphaproteobacteria</taxon>
        <taxon>Acetobacterales</taxon>
        <taxon>Acidocellaceae</taxon>
        <taxon>Acidiphilium</taxon>
    </lineage>
</organism>
<evidence type="ECO:0000256" key="4">
    <source>
        <dbReference type="ARBA" id="ARBA00022679"/>
    </source>
</evidence>
<dbReference type="SMART" id="SM00448">
    <property type="entry name" value="REC"/>
    <property type="match status" value="1"/>
</dbReference>
<dbReference type="SUPFAM" id="SSF47384">
    <property type="entry name" value="Homodimeric domain of signal transducing histidine kinase"/>
    <property type="match status" value="1"/>
</dbReference>
<dbReference type="SMART" id="SM00388">
    <property type="entry name" value="HisKA"/>
    <property type="match status" value="1"/>
</dbReference>
<protein>
    <recommendedName>
        <fullName evidence="2">histidine kinase</fullName>
        <ecNumber evidence="2">2.7.13.3</ecNumber>
    </recommendedName>
</protein>
<dbReference type="Gene3D" id="1.10.287.130">
    <property type="match status" value="1"/>
</dbReference>
<keyword evidence="11" id="KW-0547">Nucleotide-binding</keyword>
<feature type="transmembrane region" description="Helical" evidence="8">
    <location>
        <begin position="308"/>
        <end position="333"/>
    </location>
</feature>
<feature type="transmembrane region" description="Helical" evidence="8">
    <location>
        <begin position="460"/>
        <end position="487"/>
    </location>
</feature>
<evidence type="ECO:0000256" key="7">
    <source>
        <dbReference type="PROSITE-ProRule" id="PRU00169"/>
    </source>
</evidence>
<feature type="transmembrane region" description="Helical" evidence="8">
    <location>
        <begin position="431"/>
        <end position="454"/>
    </location>
</feature>
<dbReference type="AlphaFoldDB" id="A0AAW9DLE6"/>
<name>A0AAW9DLE6_ACIAO</name>
<accession>A0AAW9DLE6</accession>
<feature type="transmembrane region" description="Helical" evidence="8">
    <location>
        <begin position="609"/>
        <end position="629"/>
    </location>
</feature>
<gene>
    <name evidence="11" type="ORF">SIL87_04220</name>
</gene>
<dbReference type="RefSeq" id="WP_319612945.1">
    <property type="nucleotide sequence ID" value="NZ_JAWXYB010000018.1"/>
</dbReference>
<dbReference type="PROSITE" id="PS50110">
    <property type="entry name" value="RESPONSE_REGULATORY"/>
    <property type="match status" value="1"/>
</dbReference>
<dbReference type="InterPro" id="IPR003661">
    <property type="entry name" value="HisK_dim/P_dom"/>
</dbReference>
<feature type="transmembrane region" description="Helical" evidence="8">
    <location>
        <begin position="156"/>
        <end position="177"/>
    </location>
</feature>
<feature type="transmembrane region" description="Helical" evidence="8">
    <location>
        <begin position="52"/>
        <end position="75"/>
    </location>
</feature>
<keyword evidence="8" id="KW-0812">Transmembrane</keyword>
<evidence type="ECO:0000256" key="3">
    <source>
        <dbReference type="ARBA" id="ARBA00022553"/>
    </source>
</evidence>
<keyword evidence="6" id="KW-0902">Two-component regulatory system</keyword>
<dbReference type="InterPro" id="IPR036890">
    <property type="entry name" value="HATPase_C_sf"/>
</dbReference>
<feature type="transmembrane region" description="Helical" evidence="8">
    <location>
        <begin position="113"/>
        <end position="136"/>
    </location>
</feature>
<keyword evidence="8" id="KW-1133">Transmembrane helix</keyword>
<feature type="domain" description="Histidine kinase" evidence="9">
    <location>
        <begin position="683"/>
        <end position="900"/>
    </location>
</feature>
<feature type="transmembrane region" description="Helical" evidence="8">
    <location>
        <begin position="189"/>
        <end position="208"/>
    </location>
</feature>
<feature type="transmembrane region" description="Helical" evidence="8">
    <location>
        <begin position="220"/>
        <end position="239"/>
    </location>
</feature>
<comment type="caution">
    <text evidence="11">The sequence shown here is derived from an EMBL/GenBank/DDBJ whole genome shotgun (WGS) entry which is preliminary data.</text>
</comment>
<feature type="transmembrane region" description="Helical" evidence="8">
    <location>
        <begin position="81"/>
        <end position="101"/>
    </location>
</feature>
<dbReference type="InterPro" id="IPR001789">
    <property type="entry name" value="Sig_transdc_resp-reg_receiver"/>
</dbReference>
<feature type="transmembrane region" description="Helical" evidence="8">
    <location>
        <begin position="364"/>
        <end position="383"/>
    </location>
</feature>
<dbReference type="CDD" id="cd00082">
    <property type="entry name" value="HisKA"/>
    <property type="match status" value="1"/>
</dbReference>